<protein>
    <submittedName>
        <fullName evidence="1">Uncharacterized protein</fullName>
    </submittedName>
</protein>
<accession>A0A366GZS9</accession>
<dbReference type="EMBL" id="QNRQ01000026">
    <property type="protein sequence ID" value="RBP33633.1"/>
    <property type="molecule type" value="Genomic_DNA"/>
</dbReference>
<evidence type="ECO:0000313" key="2">
    <source>
        <dbReference type="Proteomes" id="UP000253628"/>
    </source>
</evidence>
<sequence length="134" mass="14871">MNYARHNFILEQATKPEECRTNLELAQFHYFNPNGLHARKKVSDGRITQAVDLGLCKSGAILAYGSMNDYYVKKLSDLACDRTRVRRFEILSAIEGITKAIEASGTFLNALPSKKAQVDLISGGYDDQRGSLGL</sequence>
<dbReference type="RefSeq" id="WP_113935347.1">
    <property type="nucleotide sequence ID" value="NZ_JACCEU010000023.1"/>
</dbReference>
<organism evidence="1 2">
    <name type="scientific">Eoetvoesiella caeni</name>
    <dbReference type="NCBI Taxonomy" id="645616"/>
    <lineage>
        <taxon>Bacteria</taxon>
        <taxon>Pseudomonadati</taxon>
        <taxon>Pseudomonadota</taxon>
        <taxon>Betaproteobacteria</taxon>
        <taxon>Burkholderiales</taxon>
        <taxon>Alcaligenaceae</taxon>
        <taxon>Eoetvoesiella</taxon>
    </lineage>
</organism>
<comment type="caution">
    <text evidence="1">The sequence shown here is derived from an EMBL/GenBank/DDBJ whole genome shotgun (WGS) entry which is preliminary data.</text>
</comment>
<reference evidence="1 2" key="1">
    <citation type="submission" date="2018-06" db="EMBL/GenBank/DDBJ databases">
        <title>Genomic Encyclopedia of Type Strains, Phase IV (KMG-IV): sequencing the most valuable type-strain genomes for metagenomic binning, comparative biology and taxonomic classification.</title>
        <authorList>
            <person name="Goeker M."/>
        </authorList>
    </citation>
    <scope>NUCLEOTIDE SEQUENCE [LARGE SCALE GENOMIC DNA]</scope>
    <source>
        <strain evidence="1 2">DSM 25520</strain>
    </source>
</reference>
<dbReference type="AlphaFoldDB" id="A0A366GZS9"/>
<keyword evidence="2" id="KW-1185">Reference proteome</keyword>
<proteinExistence type="predicted"/>
<name>A0A366GZS9_9BURK</name>
<evidence type="ECO:0000313" key="1">
    <source>
        <dbReference type="EMBL" id="RBP33633.1"/>
    </source>
</evidence>
<gene>
    <name evidence="1" type="ORF">DFR37_12624</name>
</gene>
<dbReference type="Proteomes" id="UP000253628">
    <property type="component" value="Unassembled WGS sequence"/>
</dbReference>